<organism evidence="17 18">
    <name type="scientific">Arabidopsis thaliana</name>
    <name type="common">Mouse-ear cress</name>
    <dbReference type="NCBI Taxonomy" id="3702"/>
    <lineage>
        <taxon>Eukaryota</taxon>
        <taxon>Viridiplantae</taxon>
        <taxon>Streptophyta</taxon>
        <taxon>Embryophyta</taxon>
        <taxon>Tracheophyta</taxon>
        <taxon>Spermatophyta</taxon>
        <taxon>Magnoliopsida</taxon>
        <taxon>eudicotyledons</taxon>
        <taxon>Gunneridae</taxon>
        <taxon>Pentapetalae</taxon>
        <taxon>rosids</taxon>
        <taxon>malvids</taxon>
        <taxon>Brassicales</taxon>
        <taxon>Brassicaceae</taxon>
        <taxon>Camelineae</taxon>
        <taxon>Arabidopsis</taxon>
    </lineage>
</organism>
<evidence type="ECO:0000256" key="3">
    <source>
        <dbReference type="ARBA" id="ARBA00022771"/>
    </source>
</evidence>
<dbReference type="SMART" id="SM00717">
    <property type="entry name" value="SANT"/>
    <property type="match status" value="1"/>
</dbReference>
<dbReference type="GeneID" id="819965"/>
<evidence type="ECO:0000256" key="4">
    <source>
        <dbReference type="ARBA" id="ARBA00022833"/>
    </source>
</evidence>
<dbReference type="GO" id="GO:0003713">
    <property type="term" value="F:transcription coactivator activity"/>
    <property type="evidence" value="ECO:0007669"/>
    <property type="project" value="InterPro"/>
</dbReference>
<keyword evidence="5 8" id="KW-0805">Transcription regulation</keyword>
<reference evidence="18" key="2">
    <citation type="journal article" date="2017" name="Plant J.">
        <title>Araport11: a complete reannotation of the Arabidopsis thaliana reference genome.</title>
        <authorList>
            <person name="Cheng C.Y."/>
            <person name="Krishnakumar V."/>
            <person name="Chan A.P."/>
            <person name="Thibaud-Nissen F."/>
            <person name="Schobel S."/>
            <person name="Town C.D."/>
        </authorList>
    </citation>
    <scope>GENOME REANNOTATION</scope>
    <source>
        <strain evidence="18">cv. Columbia</strain>
    </source>
</reference>
<dbReference type="SUPFAM" id="SSF46689">
    <property type="entry name" value="Homeodomain-like"/>
    <property type="match status" value="2"/>
</dbReference>
<dbReference type="SMART" id="SM00291">
    <property type="entry name" value="ZnF_ZZ"/>
    <property type="match status" value="1"/>
</dbReference>
<evidence type="ECO:0000259" key="12">
    <source>
        <dbReference type="PROSITE" id="PS50135"/>
    </source>
</evidence>
<dbReference type="RefSeq" id="NP_001189840.1">
    <property type="nucleotide sequence ID" value="NM_001202911.1"/>
</dbReference>
<evidence type="ECO:0000259" key="14">
    <source>
        <dbReference type="PROSITE" id="PS51293"/>
    </source>
</evidence>
<dbReference type="Proteomes" id="UP000006548">
    <property type="component" value="Chromosome 3"/>
</dbReference>
<feature type="domain" description="Myb-like" evidence="11">
    <location>
        <begin position="116"/>
        <end position="161"/>
    </location>
</feature>
<dbReference type="InterPro" id="IPR036388">
    <property type="entry name" value="WH-like_DNA-bd_sf"/>
</dbReference>
<dbReference type="GO" id="GO:0008270">
    <property type="term" value="F:zinc ion binding"/>
    <property type="evidence" value="ECO:0007669"/>
    <property type="project" value="UniProtKB-KW"/>
</dbReference>
<evidence type="ECO:0000256" key="1">
    <source>
        <dbReference type="ARBA" id="ARBA00004123"/>
    </source>
</evidence>
<dbReference type="PIRSF" id="PIRSF025024">
    <property type="entry name" value="Transcriptional_adaptor_2"/>
    <property type="match status" value="1"/>
</dbReference>
<accession>F4JFM6</accession>
<evidence type="ECO:0007829" key="21">
    <source>
        <dbReference type="ProteomicsDB" id="F4JFM6"/>
    </source>
</evidence>
<evidence type="ECO:0000313" key="18">
    <source>
        <dbReference type="Proteomes" id="UP000006548"/>
    </source>
</evidence>
<feature type="domain" description="SWIRM" evidence="13">
    <location>
        <begin position="468"/>
        <end position="555"/>
    </location>
</feature>
<keyword evidence="2" id="KW-0479">Metal-binding</keyword>
<dbReference type="InterPro" id="IPR041983">
    <property type="entry name" value="ADA2-like_ZZ"/>
</dbReference>
<dbReference type="SUPFAM" id="SSF57850">
    <property type="entry name" value="RING/U-box"/>
    <property type="match status" value="1"/>
</dbReference>
<sequence length="555" mass="62887">MGRSKLASRPAEEDLNPGKSKRKKISLGPENAAASISTGIEAGNERKPGLYCCNYCDKDLSGLVRFKCAVCMDFDLCVECFSVGVELNRHKNSHPYRVMVSFQRRADNLSFSLVTSDWNADEEILLLEAIATYGFGNWKEVADHVGSKTTTECIKHFNSAYMQSPCFPLPDLSHTIGKSKDELLAMSKDSAVKTEIPAFVRLSPKEELPVSAEIKHEASGKVNEIDPPLSALAGVKKKGNVPQAKDIIKLEAAKQQSDRSVGEKKLRLPGEKVPLVTELYGYNLKREEFEIEHDNDAEQLLADMEFKDSDTDAEREQKLQVLRIYSKRLDERKRRKEFVLERNLLYPDQYEMSLSAEERKIYKSCKVFARFQSKEEHKELIKKVIEEHQILRRIEDLQEARTAGCRTTSDANRFIEEKRKKEAEESMLLRLNHGAPGSIAGKTLKSPRGLPRNLHPFGSDSLPKVTPPRIYSGLDTWDVDGLLGADLLSETEKKMCNETRILPVHYLKMLDILTREIKKGQIKKKSDAYSFFKVEPSKVDRVYDMLVHKGIGDST</sequence>
<dbReference type="ExpressionAtlas" id="F4JFM6">
    <property type="expression patterns" value="baseline and differential"/>
</dbReference>
<evidence type="ECO:0000259" key="13">
    <source>
        <dbReference type="PROSITE" id="PS50934"/>
    </source>
</evidence>
<feature type="region of interest" description="Disordered" evidence="10">
    <location>
        <begin position="1"/>
        <end position="30"/>
    </location>
</feature>
<evidence type="ECO:0000313" key="16">
    <source>
        <dbReference type="Araport" id="AT3G07740"/>
    </source>
</evidence>
<dbReference type="PROSITE" id="PS50135">
    <property type="entry name" value="ZF_ZZ_2"/>
    <property type="match status" value="1"/>
</dbReference>
<evidence type="ECO:0000256" key="6">
    <source>
        <dbReference type="ARBA" id="ARBA00023163"/>
    </source>
</evidence>
<dbReference type="Araport" id="AT3G07740"/>
<keyword evidence="6 8" id="KW-0804">Transcription</keyword>
<reference evidence="17 18" key="1">
    <citation type="journal article" date="2000" name="Nature">
        <title>Sequence and analysis of chromosome 3 of the plant Arabidopsis thaliana.</title>
        <authorList>
            <consortium name="European Union Chromosome 3 Arabidopsis Sequencing Consortium"/>
            <consortium name="Institute for Genomic Research"/>
            <consortium name="Kazusa DNA Research Institute"/>
            <person name="Salanoubat M."/>
            <person name="Lemcke K."/>
            <person name="Rieger M."/>
            <person name="Ansorge W."/>
            <person name="Unseld M."/>
            <person name="Fartmann B."/>
            <person name="Valle G."/>
            <person name="Blocker H."/>
            <person name="Perez-Alonso M."/>
            <person name="Obermaier B."/>
            <person name="Delseny M."/>
            <person name="Boutry M."/>
            <person name="Grivell L.A."/>
            <person name="Mache R."/>
            <person name="Puigdomenech P."/>
            <person name="De Simone V."/>
            <person name="Choisne N."/>
            <person name="Artiguenave F."/>
            <person name="Robert C."/>
            <person name="Brottier P."/>
            <person name="Wincker P."/>
            <person name="Cattolico L."/>
            <person name="Weissenbach J."/>
            <person name="Saurin W."/>
            <person name="Quetier F."/>
            <person name="Schafer M."/>
            <person name="Muller-Auer S."/>
            <person name="Gabel C."/>
            <person name="Fuchs M."/>
            <person name="Benes V."/>
            <person name="Wurmbach E."/>
            <person name="Drzonek H."/>
            <person name="Erfle H."/>
            <person name="Jordan N."/>
            <person name="Bangert S."/>
            <person name="Wiedelmann R."/>
            <person name="Kranz H."/>
            <person name="Voss H."/>
            <person name="Holland R."/>
            <person name="Brandt P."/>
            <person name="Nyakatura G."/>
            <person name="Vezzi A."/>
            <person name="D'Angelo M."/>
            <person name="Pallavicini A."/>
            <person name="Toppo S."/>
            <person name="Simionati B."/>
            <person name="Conrad A."/>
            <person name="Hornischer K."/>
            <person name="Kauer G."/>
            <person name="Lohnert T.H."/>
            <person name="Nordsiek G."/>
            <person name="Reichelt J."/>
            <person name="Scharfe M."/>
            <person name="Schon O."/>
            <person name="Bargues M."/>
            <person name="Terol J."/>
            <person name="Climent J."/>
            <person name="Navarro P."/>
            <person name="Collado C."/>
            <person name="Perez-Perez A."/>
            <person name="Ottenwalder B."/>
            <person name="Duchemin D."/>
            <person name="Cooke R."/>
            <person name="Laudie M."/>
            <person name="Berger-Llauro C."/>
            <person name="Purnelle B."/>
            <person name="Masuy D."/>
            <person name="de Haan M."/>
            <person name="Maarse A.C."/>
            <person name="Alcaraz J.P."/>
            <person name="Cottet A."/>
            <person name="Casacuberta E."/>
            <person name="Monfort A."/>
            <person name="Argiriou A."/>
            <person name="flores M."/>
            <person name="Liguori R."/>
            <person name="Vitale D."/>
            <person name="Mannhaupt G."/>
            <person name="Haase D."/>
            <person name="Schoof H."/>
            <person name="Rudd S."/>
            <person name="Zaccaria P."/>
            <person name="Mewes H.W."/>
            <person name="Mayer K.F."/>
            <person name="Kaul S."/>
            <person name="Town C.D."/>
            <person name="Koo H.L."/>
            <person name="Tallon L.J."/>
            <person name="Jenkins J."/>
            <person name="Rooney T."/>
            <person name="Rizzo M."/>
            <person name="Walts A."/>
            <person name="Utterback T."/>
            <person name="Fujii C.Y."/>
            <person name="Shea T.P."/>
            <person name="Creasy T.H."/>
            <person name="Haas B."/>
            <person name="Maiti R."/>
            <person name="Wu D."/>
            <person name="Peterson J."/>
            <person name="Van Aken S."/>
            <person name="Pai G."/>
            <person name="Militscher J."/>
            <person name="Sellers P."/>
            <person name="Gill J.E."/>
            <person name="Feldblyum T.V."/>
            <person name="Preuss D."/>
            <person name="Lin X."/>
            <person name="Nierman W.C."/>
            <person name="Salzberg S.L."/>
            <person name="White O."/>
            <person name="Venter J.C."/>
            <person name="Fraser C.M."/>
            <person name="Kaneko T."/>
            <person name="Nakamura Y."/>
            <person name="Sato S."/>
            <person name="Kato T."/>
            <person name="Asamizu E."/>
            <person name="Sasamoto S."/>
            <person name="Kimura T."/>
            <person name="Idesawa K."/>
            <person name="Kawashima K."/>
            <person name="Kishida Y."/>
            <person name="Kiyokawa C."/>
            <person name="Kohara M."/>
            <person name="Matsumoto M."/>
            <person name="Matsuno A."/>
            <person name="Muraki A."/>
            <person name="Nakayama S."/>
            <person name="Nakazaki N."/>
            <person name="Shinpo S."/>
            <person name="Takeuchi C."/>
            <person name="Wada T."/>
            <person name="Watanabe A."/>
            <person name="Yamada M."/>
            <person name="Yasuda M."/>
            <person name="Tabata S."/>
        </authorList>
    </citation>
    <scope>NUCLEOTIDE SEQUENCE [LARGE SCALE GENOMIC DNA]</scope>
    <source>
        <strain evidence="18">cv. Columbia</strain>
    </source>
</reference>
<evidence type="ECO:0000256" key="8">
    <source>
        <dbReference type="PIRNR" id="PIRNR025024"/>
    </source>
</evidence>
<evidence type="ECO:0000256" key="7">
    <source>
        <dbReference type="ARBA" id="ARBA00023242"/>
    </source>
</evidence>
<dbReference type="Gene3D" id="1.10.10.10">
    <property type="entry name" value="Winged helix-like DNA-binding domain superfamily/Winged helix DNA-binding domain"/>
    <property type="match status" value="1"/>
</dbReference>
<evidence type="ECO:0000256" key="10">
    <source>
        <dbReference type="SAM" id="MobiDB-lite"/>
    </source>
</evidence>
<proteinExistence type="evidence at protein level"/>
<evidence type="ECO:0000256" key="2">
    <source>
        <dbReference type="ARBA" id="ARBA00022723"/>
    </source>
</evidence>
<dbReference type="TAIR" id="AT3G07740">
    <property type="gene designation" value="ADA2A"/>
</dbReference>
<dbReference type="Pfam" id="PF25299">
    <property type="entry name" value="ZZ_ADA2"/>
    <property type="match status" value="1"/>
</dbReference>
<name>F4JFM6_ARATH</name>
<dbReference type="InterPro" id="IPR017884">
    <property type="entry name" value="SANT_dom"/>
</dbReference>
<feature type="domain" description="ZZ-type" evidence="12">
    <location>
        <begin position="48"/>
        <end position="104"/>
    </location>
</feature>
<keyword evidence="3 9" id="KW-0863">Zinc-finger</keyword>
<dbReference type="Pfam" id="PF22941">
    <property type="entry name" value="TADA2A-like_3rd"/>
    <property type="match status" value="1"/>
</dbReference>
<keyword evidence="7 8" id="KW-0539">Nucleus</keyword>
<dbReference type="InterPro" id="IPR017930">
    <property type="entry name" value="Myb_dom"/>
</dbReference>
<keyword evidence="4" id="KW-0862">Zinc</keyword>
<dbReference type="FunFam" id="1.10.10.10:FF:000087">
    <property type="entry name" value="Transcriptional adapter 2"/>
    <property type="match status" value="1"/>
</dbReference>
<dbReference type="PROSITE" id="PS50090">
    <property type="entry name" value="MYB_LIKE"/>
    <property type="match status" value="1"/>
</dbReference>
<evidence type="ECO:0000313" key="17">
    <source>
        <dbReference type="EMBL" id="AEE74597.1"/>
    </source>
</evidence>
<dbReference type="ProteomicsDB" id="218459"/>
<dbReference type="CDD" id="cd00167">
    <property type="entry name" value="SANT"/>
    <property type="match status" value="1"/>
</dbReference>
<dbReference type="PROSITE" id="PS51293">
    <property type="entry name" value="SANT"/>
    <property type="match status" value="1"/>
</dbReference>
<dbReference type="FunFam" id="1.10.10.60:FF:000115">
    <property type="entry name" value="Transcriptional adapter 2"/>
    <property type="match status" value="1"/>
</dbReference>
<dbReference type="InterPro" id="IPR007526">
    <property type="entry name" value="SWIRM"/>
</dbReference>
<dbReference type="InterPro" id="IPR001005">
    <property type="entry name" value="SANT/Myb"/>
</dbReference>
<dbReference type="Pfam" id="PF00249">
    <property type="entry name" value="Myb_DNA-binding"/>
    <property type="match status" value="1"/>
</dbReference>
<dbReference type="PROSITE" id="PS51294">
    <property type="entry name" value="HTH_MYB"/>
    <property type="match status" value="1"/>
</dbReference>
<dbReference type="GO" id="GO:0005634">
    <property type="term" value="C:nucleus"/>
    <property type="evidence" value="ECO:0007669"/>
    <property type="project" value="UniProtKB-SubCell"/>
</dbReference>
<dbReference type="InterPro" id="IPR016827">
    <property type="entry name" value="Ada2/TADA2"/>
</dbReference>
<dbReference type="GO" id="GO:0006357">
    <property type="term" value="P:regulation of transcription by RNA polymerase II"/>
    <property type="evidence" value="ECO:0007669"/>
    <property type="project" value="InterPro"/>
</dbReference>
<dbReference type="OrthoDB" id="270417at2759"/>
<dbReference type="InterPro" id="IPR000433">
    <property type="entry name" value="Znf_ZZ"/>
</dbReference>
<dbReference type="PANTHER" id="PTHR12374">
    <property type="entry name" value="TRANSCRIPTIONAL ADAPTOR 2 ADA2 -RELATED"/>
    <property type="match status" value="1"/>
</dbReference>
<evidence type="ECO:0000259" key="11">
    <source>
        <dbReference type="PROSITE" id="PS50090"/>
    </source>
</evidence>
<dbReference type="CDD" id="cd02335">
    <property type="entry name" value="ZZ_ADA2"/>
    <property type="match status" value="1"/>
</dbReference>
<dbReference type="IntAct" id="F4JFM6">
    <property type="interactions" value="4"/>
</dbReference>
<dbReference type="SMR" id="F4JFM6"/>
<evidence type="ECO:0000256" key="5">
    <source>
        <dbReference type="ARBA" id="ARBA00023015"/>
    </source>
</evidence>
<feature type="domain" description="SANT" evidence="14">
    <location>
        <begin position="113"/>
        <end position="165"/>
    </location>
</feature>
<keyword evidence="20 21" id="KW-1267">Proteomics identification</keyword>
<dbReference type="PANTHER" id="PTHR12374:SF20">
    <property type="entry name" value="TRANSCRIPTIONAL ADAPTER 2-ALPHA"/>
    <property type="match status" value="1"/>
</dbReference>
<protein>
    <recommendedName>
        <fullName evidence="8">Transcriptional adapter</fullName>
    </recommendedName>
</protein>
<gene>
    <name evidence="17 19" type="primary">ADA2A</name>
    <name evidence="17" type="synonym">ATADA2A</name>
    <name evidence="17" type="synonym">HAC10</name>
    <name evidence="17" type="synonym">homolog of yeast ADA2 2A</name>
    <name evidence="17" type="synonym">HXA02</name>
    <name evidence="17" type="synonym">HXA2</name>
    <name evidence="16 17" type="ordered locus">At3g07740</name>
</gene>
<dbReference type="InterPro" id="IPR009057">
    <property type="entry name" value="Homeodomain-like_sf"/>
</dbReference>
<dbReference type="Gene3D" id="1.10.10.60">
    <property type="entry name" value="Homeodomain-like"/>
    <property type="match status" value="1"/>
</dbReference>
<evidence type="ECO:0000313" key="19">
    <source>
        <dbReference type="TAIR" id="AT3G07740"/>
    </source>
</evidence>
<dbReference type="PROSITE" id="PS50934">
    <property type="entry name" value="SWIRM"/>
    <property type="match status" value="1"/>
</dbReference>
<evidence type="ECO:0000256" key="9">
    <source>
        <dbReference type="PROSITE-ProRule" id="PRU00228"/>
    </source>
</evidence>
<dbReference type="AlphaFoldDB" id="F4JFM6"/>
<feature type="domain" description="HTH myb-type" evidence="15">
    <location>
        <begin position="110"/>
        <end position="165"/>
    </location>
</feature>
<evidence type="ECO:0000259" key="15">
    <source>
        <dbReference type="PROSITE" id="PS51294"/>
    </source>
</evidence>
<dbReference type="InterPro" id="IPR043145">
    <property type="entry name" value="Znf_ZZ_sf"/>
</dbReference>
<dbReference type="InterPro" id="IPR055141">
    <property type="entry name" value="TADA2A_B-like_dom"/>
</dbReference>
<keyword evidence="18" id="KW-1185">Reference proteome</keyword>
<evidence type="ECO:0007829" key="20">
    <source>
        <dbReference type="PeptideAtlas" id="F4JFM6"/>
    </source>
</evidence>
<comment type="subcellular location">
    <subcellularLocation>
        <location evidence="1 8">Nucleus</location>
    </subcellularLocation>
</comment>
<dbReference type="PROSITE" id="PS01357">
    <property type="entry name" value="ZF_ZZ_1"/>
    <property type="match status" value="1"/>
</dbReference>
<dbReference type="EMBL" id="CP002686">
    <property type="protein sequence ID" value="AEE74597.1"/>
    <property type="molecule type" value="Genomic_DNA"/>
</dbReference>
<dbReference type="Gene3D" id="3.30.60.90">
    <property type="match status" value="1"/>
</dbReference>